<dbReference type="Proteomes" id="UP001497644">
    <property type="component" value="Chromosome 5"/>
</dbReference>
<evidence type="ECO:0000313" key="2">
    <source>
        <dbReference type="Proteomes" id="UP001497644"/>
    </source>
</evidence>
<organism evidence="1 2">
    <name type="scientific">Lasius platythorax</name>
    <dbReference type="NCBI Taxonomy" id="488582"/>
    <lineage>
        <taxon>Eukaryota</taxon>
        <taxon>Metazoa</taxon>
        <taxon>Ecdysozoa</taxon>
        <taxon>Arthropoda</taxon>
        <taxon>Hexapoda</taxon>
        <taxon>Insecta</taxon>
        <taxon>Pterygota</taxon>
        <taxon>Neoptera</taxon>
        <taxon>Endopterygota</taxon>
        <taxon>Hymenoptera</taxon>
        <taxon>Apocrita</taxon>
        <taxon>Aculeata</taxon>
        <taxon>Formicoidea</taxon>
        <taxon>Formicidae</taxon>
        <taxon>Formicinae</taxon>
        <taxon>Lasius</taxon>
        <taxon>Lasius</taxon>
    </lineage>
</organism>
<protein>
    <submittedName>
        <fullName evidence="1">Uncharacterized protein</fullName>
    </submittedName>
</protein>
<keyword evidence="2" id="KW-1185">Reference proteome</keyword>
<dbReference type="AlphaFoldDB" id="A0AAV2NVW2"/>
<evidence type="ECO:0000313" key="1">
    <source>
        <dbReference type="EMBL" id="CAL1684680.1"/>
    </source>
</evidence>
<dbReference type="EMBL" id="OZ034828">
    <property type="protein sequence ID" value="CAL1684680.1"/>
    <property type="molecule type" value="Genomic_DNA"/>
</dbReference>
<sequence length="172" mass="19632">MPKNSRRNSDVNSLPVSRVSGIAREFSPPPSRIPRAKWQEILEDERVSHIVGSIREEIIRSAEDAIREGYLRRAVYGFVVNCAHEAWMRAFQWAHLRYDDQGMSDWTPDEKTPASPVHAEGPRLSQGVPTVYGRLERLITTRKSSSYCKAACAKGASRRKNERLNIKIRMDP</sequence>
<accession>A0AAV2NVW2</accession>
<reference evidence="1" key="1">
    <citation type="submission" date="2024-04" db="EMBL/GenBank/DDBJ databases">
        <authorList>
            <consortium name="Molecular Ecology Group"/>
        </authorList>
    </citation>
    <scope>NUCLEOTIDE SEQUENCE</scope>
</reference>
<gene>
    <name evidence="1" type="ORF">LPLAT_LOCUS10259</name>
</gene>
<name>A0AAV2NVW2_9HYME</name>
<proteinExistence type="predicted"/>